<evidence type="ECO:0000313" key="15">
    <source>
        <dbReference type="Ensembl" id="ENSOANP00000003729.2"/>
    </source>
</evidence>
<evidence type="ECO:0000256" key="12">
    <source>
        <dbReference type="PIRSR" id="PIRSR600895-51"/>
    </source>
</evidence>
<dbReference type="FunFam" id="2.60.40.180:FF:000004">
    <property type="entry name" value="5-hydroxyisourate hydrolase"/>
    <property type="match status" value="1"/>
</dbReference>
<evidence type="ECO:0000256" key="7">
    <source>
        <dbReference type="ARBA" id="ARBA00017539"/>
    </source>
</evidence>
<dbReference type="eggNOG" id="KOG3594">
    <property type="taxonomic scope" value="Eukaryota"/>
</dbReference>
<evidence type="ECO:0000256" key="4">
    <source>
        <dbReference type="ARBA" id="ARBA00009850"/>
    </source>
</evidence>
<reference evidence="15" key="2">
    <citation type="submission" date="2025-08" db="UniProtKB">
        <authorList>
            <consortium name="Ensembl"/>
        </authorList>
    </citation>
    <scope>IDENTIFICATION</scope>
    <source>
        <strain evidence="15">Glennie</strain>
    </source>
</reference>
<gene>
    <name evidence="15" type="primary">LOC100079688</name>
</gene>
<dbReference type="NCBIfam" id="TIGR02962">
    <property type="entry name" value="hdxy_isourate"/>
    <property type="match status" value="1"/>
</dbReference>
<feature type="binding site" evidence="12">
    <location>
        <position position="51"/>
    </location>
    <ligand>
        <name>substrate</name>
    </ligand>
</feature>
<feature type="domain" description="Transthyretin/hydroxyisourate hydrolase" evidence="14">
    <location>
        <begin position="3"/>
        <end position="117"/>
    </location>
</feature>
<evidence type="ECO:0000256" key="8">
    <source>
        <dbReference type="ARBA" id="ARBA00022631"/>
    </source>
</evidence>
<comment type="similarity">
    <text evidence="4 13">Belongs to the transthyretin family. 5-hydroxyisourate hydrolase subfamily.</text>
</comment>
<evidence type="ECO:0000256" key="6">
    <source>
        <dbReference type="ARBA" id="ARBA00012609"/>
    </source>
</evidence>
<evidence type="ECO:0000256" key="2">
    <source>
        <dbReference type="ARBA" id="ARBA00002704"/>
    </source>
</evidence>
<evidence type="ECO:0000256" key="10">
    <source>
        <dbReference type="ARBA" id="ARBA00023140"/>
    </source>
</evidence>
<dbReference type="InterPro" id="IPR000895">
    <property type="entry name" value="Transthyretin/HIU_hydrolase"/>
</dbReference>
<organism evidence="15 16">
    <name type="scientific">Ornithorhynchus anatinus</name>
    <name type="common">Duckbill platypus</name>
    <dbReference type="NCBI Taxonomy" id="9258"/>
    <lineage>
        <taxon>Eukaryota</taxon>
        <taxon>Metazoa</taxon>
        <taxon>Chordata</taxon>
        <taxon>Craniata</taxon>
        <taxon>Vertebrata</taxon>
        <taxon>Euteleostomi</taxon>
        <taxon>Mammalia</taxon>
        <taxon>Monotremata</taxon>
        <taxon>Ornithorhynchidae</taxon>
        <taxon>Ornithorhynchus</taxon>
    </lineage>
</organism>
<name>F6TMP7_ORNAN</name>
<comment type="function">
    <text evidence="2">Catalyzes the hydrolysis of 5-hydroxyisourate (HIU) to 2-oxo-4-hydroxy-4-carboxy-5-ureidoimidazoline (OHCU).</text>
</comment>
<dbReference type="InterPro" id="IPR036817">
    <property type="entry name" value="Transthyretin/HIU_hydrolase_sf"/>
</dbReference>
<feature type="binding site" evidence="12">
    <location>
        <position position="11"/>
    </location>
    <ligand>
        <name>substrate</name>
    </ligand>
</feature>
<keyword evidence="16" id="KW-1185">Reference proteome</keyword>
<keyword evidence="9 13" id="KW-0378">Hydrolase</keyword>
<feature type="binding site" evidence="12">
    <location>
        <position position="115"/>
    </location>
    <ligand>
        <name>substrate</name>
    </ligand>
</feature>
<dbReference type="PANTHER" id="PTHR10395">
    <property type="entry name" value="URICASE AND TRANSTHYRETIN-RELATED"/>
    <property type="match status" value="1"/>
</dbReference>
<dbReference type="Pfam" id="PF00576">
    <property type="entry name" value="Transthyretin"/>
    <property type="match status" value="1"/>
</dbReference>
<keyword evidence="10" id="KW-0576">Peroxisome</keyword>
<dbReference type="PRINTS" id="PR00189">
    <property type="entry name" value="TRNSTHYRETIN"/>
</dbReference>
<dbReference type="HOGENOM" id="CLU_1574337_0_0_1"/>
<reference evidence="15 16" key="1">
    <citation type="journal article" date="2008" name="Nature">
        <title>Genome analysis of the platypus reveals unique signatures of evolution.</title>
        <authorList>
            <person name="Warren W.C."/>
            <person name="Hillier L.W."/>
            <person name="Marshall Graves J.A."/>
            <person name="Birney E."/>
            <person name="Ponting C.P."/>
            <person name="Grutzner F."/>
            <person name="Belov K."/>
            <person name="Miller W."/>
            <person name="Clarke L."/>
            <person name="Chinwalla A.T."/>
            <person name="Yang S.P."/>
            <person name="Heger A."/>
            <person name="Locke D.P."/>
            <person name="Miethke P."/>
            <person name="Waters P.D."/>
            <person name="Veyrunes F."/>
            <person name="Fulton L."/>
            <person name="Fulton B."/>
            <person name="Graves T."/>
            <person name="Wallis J."/>
            <person name="Puente X.S."/>
            <person name="Lopez-Otin C."/>
            <person name="Ordonez G.R."/>
            <person name="Eichler E.E."/>
            <person name="Chen L."/>
            <person name="Cheng Z."/>
            <person name="Deakin J.E."/>
            <person name="Alsop A."/>
            <person name="Thompson K."/>
            <person name="Kirby P."/>
            <person name="Papenfuss A.T."/>
            <person name="Wakefield M.J."/>
            <person name="Olender T."/>
            <person name="Lancet D."/>
            <person name="Huttley G.A."/>
            <person name="Smit A.F."/>
            <person name="Pask A."/>
            <person name="Temple-Smith P."/>
            <person name="Batzer M.A."/>
            <person name="Walker J.A."/>
            <person name="Konkel M.K."/>
            <person name="Harris R.S."/>
            <person name="Whittington C.M."/>
            <person name="Wong E.S."/>
            <person name="Gemmell N.J."/>
            <person name="Buschiazzo E."/>
            <person name="Vargas Jentzsch I.M."/>
            <person name="Merkel A."/>
            <person name="Schmitz J."/>
            <person name="Zemann A."/>
            <person name="Churakov G."/>
            <person name="Kriegs J.O."/>
            <person name="Brosius J."/>
            <person name="Murchison E.P."/>
            <person name="Sachidanandam R."/>
            <person name="Smith C."/>
            <person name="Hannon G.J."/>
            <person name="Tsend-Ayush E."/>
            <person name="McMillan D."/>
            <person name="Attenborough R."/>
            <person name="Rens W."/>
            <person name="Ferguson-Smith M."/>
            <person name="Lefevre C.M."/>
            <person name="Sharp J.A."/>
            <person name="Nicholas K.R."/>
            <person name="Ray D.A."/>
            <person name="Kube M."/>
            <person name="Reinhardt R."/>
            <person name="Pringle T.H."/>
            <person name="Taylor J."/>
            <person name="Jones R.C."/>
            <person name="Nixon B."/>
            <person name="Dacheux J.L."/>
            <person name="Niwa H."/>
            <person name="Sekita Y."/>
            <person name="Huang X."/>
            <person name="Stark A."/>
            <person name="Kheradpour P."/>
            <person name="Kellis M."/>
            <person name="Flicek P."/>
            <person name="Chen Y."/>
            <person name="Webber C."/>
            <person name="Hardison R."/>
            <person name="Nelson J."/>
            <person name="Hallsworth-Pepin K."/>
            <person name="Delehaunty K."/>
            <person name="Markovic C."/>
            <person name="Minx P."/>
            <person name="Feng Y."/>
            <person name="Kremitzki C."/>
            <person name="Mitreva M."/>
            <person name="Glasscock J."/>
            <person name="Wylie T."/>
            <person name="Wohldmann P."/>
            <person name="Thiru P."/>
            <person name="Nhan M.N."/>
            <person name="Pohl C.S."/>
            <person name="Smith S.M."/>
            <person name="Hou S."/>
            <person name="Nefedov M."/>
            <person name="de Jong P.J."/>
            <person name="Renfree M.B."/>
            <person name="Mardis E.R."/>
            <person name="Wilson R.K."/>
        </authorList>
    </citation>
    <scope>NUCLEOTIDE SEQUENCE [LARGE SCALE GENOMIC DNA]</scope>
    <source>
        <strain evidence="15 16">Glennie</strain>
    </source>
</reference>
<accession>F6TMP7</accession>
<evidence type="ECO:0000256" key="1">
    <source>
        <dbReference type="ARBA" id="ARBA00001043"/>
    </source>
</evidence>
<dbReference type="AlphaFoldDB" id="F6TMP7"/>
<evidence type="ECO:0000259" key="14">
    <source>
        <dbReference type="SMART" id="SM00095"/>
    </source>
</evidence>
<dbReference type="Proteomes" id="UP000002279">
    <property type="component" value="Chromosome 11"/>
</dbReference>
<dbReference type="Bgee" id="ENSOANG00000002352">
    <property type="expression patterns" value="Expressed in liver and 7 other cell types or tissues"/>
</dbReference>
<dbReference type="Ensembl" id="ENSOANT00000003730.3">
    <property type="protein sequence ID" value="ENSOANP00000003729.2"/>
    <property type="gene ID" value="ENSOANG00000002352.3"/>
</dbReference>
<evidence type="ECO:0000256" key="5">
    <source>
        <dbReference type="ARBA" id="ARBA00011881"/>
    </source>
</evidence>
<sequence>MEPVGSPLTTHVLDTASGLPAQGLLLRLSRLENSNQQWTELRKSYTNADGRCPGLLTSSQLKPGTYKLFFDTGSYWNQMGQTSFYPYVEVIFTVTNETKKLHVPLLLSPFSYTTYRGS</sequence>
<dbReference type="STRING" id="9258.ENSOANP00000003729"/>
<reference evidence="15" key="3">
    <citation type="submission" date="2025-09" db="UniProtKB">
        <authorList>
            <consortium name="Ensembl"/>
        </authorList>
    </citation>
    <scope>IDENTIFICATION</scope>
    <source>
        <strain evidence="15">Glennie</strain>
    </source>
</reference>
<dbReference type="GO" id="GO:0033971">
    <property type="term" value="F:hydroxyisourate hydrolase activity"/>
    <property type="evidence" value="ECO:0007669"/>
    <property type="project" value="UniProtKB-EC"/>
</dbReference>
<dbReference type="OMA" id="HDGRCDA"/>
<dbReference type="InterPro" id="IPR014306">
    <property type="entry name" value="Hydroxyisourate_hydrolase"/>
</dbReference>
<keyword evidence="8 13" id="KW-0659">Purine metabolism</keyword>
<dbReference type="EC" id="3.5.2.17" evidence="6 13"/>
<evidence type="ECO:0000313" key="16">
    <source>
        <dbReference type="Proteomes" id="UP000002279"/>
    </source>
</evidence>
<evidence type="ECO:0000256" key="13">
    <source>
        <dbReference type="RuleBase" id="RU361270"/>
    </source>
</evidence>
<dbReference type="Gene3D" id="2.60.40.180">
    <property type="entry name" value="Transthyretin/hydroxyisourate hydrolase domain"/>
    <property type="match status" value="1"/>
</dbReference>
<comment type="subunit">
    <text evidence="5 13">Homotetramer.</text>
</comment>
<dbReference type="GO" id="GO:0005777">
    <property type="term" value="C:peroxisome"/>
    <property type="evidence" value="ECO:0007669"/>
    <property type="project" value="UniProtKB-SubCell"/>
</dbReference>
<protein>
    <recommendedName>
        <fullName evidence="7 13">5-hydroxyisourate hydrolase</fullName>
        <shortName evidence="13">HIU hydrolase</shortName>
        <shortName evidence="13">HIUHase</shortName>
        <ecNumber evidence="6 13">3.5.2.17</ecNumber>
    </recommendedName>
</protein>
<comment type="pathway">
    <text evidence="11">Purine metabolism; urate degradation; (S)-allantoin from urate: step 2/3.</text>
</comment>
<dbReference type="PANTHER" id="PTHR10395:SF11">
    <property type="entry name" value="5-HYDROXYISOURATE HYDROLASE"/>
    <property type="match status" value="1"/>
</dbReference>
<evidence type="ECO:0000256" key="3">
    <source>
        <dbReference type="ARBA" id="ARBA00004275"/>
    </source>
</evidence>
<dbReference type="GeneTree" id="ENSGT00940000153229"/>
<dbReference type="CDD" id="cd05822">
    <property type="entry name" value="TLP_HIUase"/>
    <property type="match status" value="1"/>
</dbReference>
<dbReference type="GO" id="GO:0006144">
    <property type="term" value="P:purine nucleobase metabolic process"/>
    <property type="evidence" value="ECO:0000318"/>
    <property type="project" value="GO_Central"/>
</dbReference>
<comment type="subcellular location">
    <subcellularLocation>
        <location evidence="3">Peroxisome</location>
    </subcellularLocation>
</comment>
<dbReference type="SMART" id="SM00095">
    <property type="entry name" value="TR_THY"/>
    <property type="match status" value="1"/>
</dbReference>
<dbReference type="InterPro" id="IPR023416">
    <property type="entry name" value="Transthyretin/HIU_hydrolase_d"/>
</dbReference>
<dbReference type="SUPFAM" id="SSF49472">
    <property type="entry name" value="Transthyretin (synonym: prealbumin)"/>
    <property type="match status" value="1"/>
</dbReference>
<comment type="catalytic activity">
    <reaction evidence="1 13">
        <text>5-hydroxyisourate + H2O = 5-hydroxy-2-oxo-4-ureido-2,5-dihydro-1H-imidazole-5-carboxylate + H(+)</text>
        <dbReference type="Rhea" id="RHEA:23736"/>
        <dbReference type="ChEBI" id="CHEBI:15377"/>
        <dbReference type="ChEBI" id="CHEBI:15378"/>
        <dbReference type="ChEBI" id="CHEBI:18072"/>
        <dbReference type="ChEBI" id="CHEBI:58639"/>
        <dbReference type="EC" id="3.5.2.17"/>
    </reaction>
</comment>
<evidence type="ECO:0000256" key="11">
    <source>
        <dbReference type="ARBA" id="ARBA00060539"/>
    </source>
</evidence>
<evidence type="ECO:0000256" key="9">
    <source>
        <dbReference type="ARBA" id="ARBA00022801"/>
    </source>
</evidence>
<proteinExistence type="inferred from homology"/>